<sequence>MLKRFKKNNKGFTLVELMVVVVILGILVAIAVPIYNSITGNAEKNACHANLRTIDGAKTQYAVSSGLTWPGDFFRGGTIPKCPSGGTYSHTDPTDADQAECSEHGTYK</sequence>
<keyword evidence="9" id="KW-1185">Reference proteome</keyword>
<dbReference type="AlphaFoldDB" id="A0A1M6GMB9"/>
<keyword evidence="3 7" id="KW-0812">Transmembrane</keyword>
<dbReference type="NCBIfam" id="TIGR02532">
    <property type="entry name" value="IV_pilin_GFxxxE"/>
    <property type="match status" value="1"/>
</dbReference>
<dbReference type="GO" id="GO:0015628">
    <property type="term" value="P:protein secretion by the type II secretion system"/>
    <property type="evidence" value="ECO:0007669"/>
    <property type="project" value="InterPro"/>
</dbReference>
<evidence type="ECO:0000313" key="9">
    <source>
        <dbReference type="Proteomes" id="UP000324781"/>
    </source>
</evidence>
<dbReference type="EMBL" id="FQZP01000025">
    <property type="protein sequence ID" value="SHJ11081.1"/>
    <property type="molecule type" value="Genomic_DNA"/>
</dbReference>
<evidence type="ECO:0000256" key="4">
    <source>
        <dbReference type="ARBA" id="ARBA00022989"/>
    </source>
</evidence>
<feature type="transmembrane region" description="Helical" evidence="7">
    <location>
        <begin position="12"/>
        <end position="35"/>
    </location>
</feature>
<dbReference type="InterPro" id="IPR000983">
    <property type="entry name" value="Bac_GSPG_pilin"/>
</dbReference>
<keyword evidence="4 7" id="KW-1133">Transmembrane helix</keyword>
<protein>
    <submittedName>
        <fullName evidence="8">Prepilin-type N-terminal cleavage/methylation domain-containing protein</fullName>
    </submittedName>
</protein>
<evidence type="ECO:0000256" key="3">
    <source>
        <dbReference type="ARBA" id="ARBA00022692"/>
    </source>
</evidence>
<dbReference type="PRINTS" id="PR00813">
    <property type="entry name" value="BCTERIALGSPG"/>
</dbReference>
<gene>
    <name evidence="8" type="ORF">SAMN05444373_102512</name>
</gene>
<evidence type="ECO:0000256" key="2">
    <source>
        <dbReference type="ARBA" id="ARBA00022481"/>
    </source>
</evidence>
<keyword evidence="5 7" id="KW-0472">Membrane</keyword>
<dbReference type="InterPro" id="IPR045584">
    <property type="entry name" value="Pilin-like"/>
</dbReference>
<evidence type="ECO:0000256" key="6">
    <source>
        <dbReference type="SAM" id="MobiDB-lite"/>
    </source>
</evidence>
<dbReference type="PROSITE" id="PS00409">
    <property type="entry name" value="PROKAR_NTER_METHYL"/>
    <property type="match status" value="1"/>
</dbReference>
<dbReference type="InterPro" id="IPR012902">
    <property type="entry name" value="N_methyl_site"/>
</dbReference>
<organism evidence="8 9">
    <name type="scientific">Thermoclostridium caenicola</name>
    <dbReference type="NCBI Taxonomy" id="659425"/>
    <lineage>
        <taxon>Bacteria</taxon>
        <taxon>Bacillati</taxon>
        <taxon>Bacillota</taxon>
        <taxon>Clostridia</taxon>
        <taxon>Eubacteriales</taxon>
        <taxon>Oscillospiraceae</taxon>
        <taxon>Thermoclostridium</taxon>
    </lineage>
</organism>
<dbReference type="RefSeq" id="WP_149678777.1">
    <property type="nucleotide sequence ID" value="NZ_FQZP01000025.1"/>
</dbReference>
<dbReference type="Proteomes" id="UP000324781">
    <property type="component" value="Unassembled WGS sequence"/>
</dbReference>
<dbReference type="OrthoDB" id="1798043at2"/>
<accession>A0A1M6GMB9</accession>
<evidence type="ECO:0000256" key="7">
    <source>
        <dbReference type="SAM" id="Phobius"/>
    </source>
</evidence>
<dbReference type="PANTHER" id="PTHR30093:SF44">
    <property type="entry name" value="TYPE II SECRETION SYSTEM CORE PROTEIN G"/>
    <property type="match status" value="1"/>
</dbReference>
<comment type="subcellular location">
    <subcellularLocation>
        <location evidence="1">Membrane</location>
        <topology evidence="1">Single-pass membrane protein</topology>
    </subcellularLocation>
</comment>
<dbReference type="Gene3D" id="3.30.700.10">
    <property type="entry name" value="Glycoprotein, Type 4 Pilin"/>
    <property type="match status" value="1"/>
</dbReference>
<feature type="region of interest" description="Disordered" evidence="6">
    <location>
        <begin position="85"/>
        <end position="108"/>
    </location>
</feature>
<dbReference type="Pfam" id="PF07963">
    <property type="entry name" value="N_methyl"/>
    <property type="match status" value="1"/>
</dbReference>
<proteinExistence type="predicted"/>
<dbReference type="GO" id="GO:0016020">
    <property type="term" value="C:membrane"/>
    <property type="evidence" value="ECO:0007669"/>
    <property type="project" value="UniProtKB-SubCell"/>
</dbReference>
<dbReference type="SUPFAM" id="SSF54523">
    <property type="entry name" value="Pili subunits"/>
    <property type="match status" value="1"/>
</dbReference>
<evidence type="ECO:0000256" key="1">
    <source>
        <dbReference type="ARBA" id="ARBA00004167"/>
    </source>
</evidence>
<evidence type="ECO:0000313" key="8">
    <source>
        <dbReference type="EMBL" id="SHJ11081.1"/>
    </source>
</evidence>
<dbReference type="PANTHER" id="PTHR30093">
    <property type="entry name" value="GENERAL SECRETION PATHWAY PROTEIN G"/>
    <property type="match status" value="1"/>
</dbReference>
<keyword evidence="2" id="KW-0488">Methylation</keyword>
<name>A0A1M6GMB9_9FIRM</name>
<dbReference type="GO" id="GO:0015627">
    <property type="term" value="C:type II protein secretion system complex"/>
    <property type="evidence" value="ECO:0007669"/>
    <property type="project" value="InterPro"/>
</dbReference>
<evidence type="ECO:0000256" key="5">
    <source>
        <dbReference type="ARBA" id="ARBA00023136"/>
    </source>
</evidence>
<reference evidence="8 9" key="1">
    <citation type="submission" date="2016-11" db="EMBL/GenBank/DDBJ databases">
        <authorList>
            <person name="Varghese N."/>
            <person name="Submissions S."/>
        </authorList>
    </citation>
    <scope>NUCLEOTIDE SEQUENCE [LARGE SCALE GENOMIC DNA]</scope>
    <source>
        <strain evidence="8 9">DSM 19027</strain>
    </source>
</reference>